<reference evidence="1 2" key="1">
    <citation type="submission" date="2019-02" db="EMBL/GenBank/DDBJ databases">
        <title>Draft genome sequences of novel Actinobacteria.</title>
        <authorList>
            <person name="Sahin N."/>
            <person name="Ay H."/>
            <person name="Saygin H."/>
        </authorList>
    </citation>
    <scope>NUCLEOTIDE SEQUENCE [LARGE SCALE GENOMIC DNA]</scope>
    <source>
        <strain evidence="1 2">JCM 30529</strain>
    </source>
</reference>
<protein>
    <submittedName>
        <fullName evidence="1">Terminase</fullName>
    </submittedName>
</protein>
<feature type="non-terminal residue" evidence="1">
    <location>
        <position position="335"/>
    </location>
</feature>
<evidence type="ECO:0000313" key="1">
    <source>
        <dbReference type="EMBL" id="TDB83083.1"/>
    </source>
</evidence>
<name>A0ABY2DCD1_9ACTN</name>
<dbReference type="EMBL" id="SMKE01000960">
    <property type="protein sequence ID" value="TDB83083.1"/>
    <property type="molecule type" value="Genomic_DNA"/>
</dbReference>
<sequence>MPRHTISGDGDPVGSPYPSPLIVCLGTAEDQTDNTWRPLLSMIRGGPLIDLPGMDAGQTRVELPSGGKIEPVTTSARARLGAPMTFVTLTESHLFTLQGGFRKVAGAVKRNVAGMDGRWLELTNAWDPTEGSEAQVTAEAGDERVHVDTVEPQRVESLTDDEALYAELLRQYGDSARERGGWVNIRGRIFHEVRSARHMESDRRRFFLNEIVVGQAALADPTHWDLQARVDQLRPGDRIALGFDGSRNRDATALIAARLSDGRLFQLGVWESPKGGDRDWRVDRVEVDRRVREAFGAYQVVLMYADPYRWQDYLDLWSADFGDRVLEFPTNVEQR</sequence>
<evidence type="ECO:0000313" key="2">
    <source>
        <dbReference type="Proteomes" id="UP000295626"/>
    </source>
</evidence>
<dbReference type="Proteomes" id="UP000295626">
    <property type="component" value="Unassembled WGS sequence"/>
</dbReference>
<accession>A0ABY2DCD1</accession>
<organism evidence="1 2">
    <name type="scientific">Micromonospora fluostatini</name>
    <dbReference type="NCBI Taxonomy" id="1629071"/>
    <lineage>
        <taxon>Bacteria</taxon>
        <taxon>Bacillati</taxon>
        <taxon>Actinomycetota</taxon>
        <taxon>Actinomycetes</taxon>
        <taxon>Micromonosporales</taxon>
        <taxon>Micromonosporaceae</taxon>
        <taxon>Micromonospora</taxon>
    </lineage>
</organism>
<gene>
    <name evidence="1" type="ORF">E1091_18455</name>
</gene>
<keyword evidence="2" id="KW-1185">Reference proteome</keyword>
<proteinExistence type="predicted"/>
<comment type="caution">
    <text evidence="1">The sequence shown here is derived from an EMBL/GenBank/DDBJ whole genome shotgun (WGS) entry which is preliminary data.</text>
</comment>